<reference evidence="2" key="1">
    <citation type="journal article" date="2018" name="DNA Res.">
        <title>Multiple hybrid de novo genome assembly of finger millet, an orphan allotetraploid crop.</title>
        <authorList>
            <person name="Hatakeyama M."/>
            <person name="Aluri S."/>
            <person name="Balachadran M.T."/>
            <person name="Sivarajan S.R."/>
            <person name="Patrignani A."/>
            <person name="Gruter S."/>
            <person name="Poveda L."/>
            <person name="Shimizu-Inatsugi R."/>
            <person name="Baeten J."/>
            <person name="Francoijs K.J."/>
            <person name="Nataraja K.N."/>
            <person name="Reddy Y.A.N."/>
            <person name="Phadnis S."/>
            <person name="Ravikumar R.L."/>
            <person name="Schlapbach R."/>
            <person name="Sreeman S.M."/>
            <person name="Shimizu K.K."/>
        </authorList>
    </citation>
    <scope>NUCLEOTIDE SEQUENCE</scope>
</reference>
<organism evidence="2 3">
    <name type="scientific">Eleusine coracana subsp. coracana</name>
    <dbReference type="NCBI Taxonomy" id="191504"/>
    <lineage>
        <taxon>Eukaryota</taxon>
        <taxon>Viridiplantae</taxon>
        <taxon>Streptophyta</taxon>
        <taxon>Embryophyta</taxon>
        <taxon>Tracheophyta</taxon>
        <taxon>Spermatophyta</taxon>
        <taxon>Magnoliopsida</taxon>
        <taxon>Liliopsida</taxon>
        <taxon>Poales</taxon>
        <taxon>Poaceae</taxon>
        <taxon>PACMAD clade</taxon>
        <taxon>Chloridoideae</taxon>
        <taxon>Cynodonteae</taxon>
        <taxon>Eleusininae</taxon>
        <taxon>Eleusine</taxon>
    </lineage>
</organism>
<feature type="region of interest" description="Disordered" evidence="1">
    <location>
        <begin position="1"/>
        <end position="23"/>
    </location>
</feature>
<reference evidence="2" key="2">
    <citation type="submission" date="2021-12" db="EMBL/GenBank/DDBJ databases">
        <title>Resequencing data analysis of finger millet.</title>
        <authorList>
            <person name="Hatakeyama M."/>
            <person name="Aluri S."/>
            <person name="Balachadran M.T."/>
            <person name="Sivarajan S.R."/>
            <person name="Poveda L."/>
            <person name="Shimizu-Inatsugi R."/>
            <person name="Schlapbach R."/>
            <person name="Sreeman S.M."/>
            <person name="Shimizu K.K."/>
        </authorList>
    </citation>
    <scope>NUCLEOTIDE SEQUENCE</scope>
</reference>
<feature type="compositionally biased region" description="Basic residues" evidence="1">
    <location>
        <begin position="1"/>
        <end position="10"/>
    </location>
</feature>
<proteinExistence type="predicted"/>
<evidence type="ECO:0000256" key="1">
    <source>
        <dbReference type="SAM" id="MobiDB-lite"/>
    </source>
</evidence>
<comment type="caution">
    <text evidence="2">The sequence shown here is derived from an EMBL/GenBank/DDBJ whole genome shotgun (WGS) entry which is preliminary data.</text>
</comment>
<name>A0AAV5G4Y0_ELECO</name>
<feature type="region of interest" description="Disordered" evidence="1">
    <location>
        <begin position="40"/>
        <end position="106"/>
    </location>
</feature>
<dbReference type="EMBL" id="BQKI01000311">
    <property type="protein sequence ID" value="GJN41370.1"/>
    <property type="molecule type" value="Genomic_DNA"/>
</dbReference>
<feature type="compositionally biased region" description="Low complexity" evidence="1">
    <location>
        <begin position="62"/>
        <end position="80"/>
    </location>
</feature>
<dbReference type="Proteomes" id="UP001054889">
    <property type="component" value="Unassembled WGS sequence"/>
</dbReference>
<evidence type="ECO:0000313" key="3">
    <source>
        <dbReference type="Proteomes" id="UP001054889"/>
    </source>
</evidence>
<dbReference type="AlphaFoldDB" id="A0AAV5G4Y0"/>
<accession>A0AAV5G4Y0</accession>
<sequence length="106" mass="10845">MLYGRHRRRISTPEPDVGGHGVPRRWIDGAKLELPVYSVGGRHKRSPASSPCEGEEVPTLVGSGAAPGSGAAATPRAGSGVNLGRCSGAVEASSSSTPARVESRRG</sequence>
<evidence type="ECO:0000313" key="2">
    <source>
        <dbReference type="EMBL" id="GJN41370.1"/>
    </source>
</evidence>
<gene>
    <name evidence="2" type="primary">gn00737</name>
    <name evidence="2" type="ORF">PR202_gn00737</name>
</gene>
<keyword evidence="3" id="KW-1185">Reference proteome</keyword>
<protein>
    <submittedName>
        <fullName evidence="2">Uncharacterized protein</fullName>
    </submittedName>
</protein>